<gene>
    <name evidence="7" type="ORF">DK873_06745</name>
</gene>
<evidence type="ECO:0000313" key="8">
    <source>
        <dbReference type="Proteomes" id="UP000247698"/>
    </source>
</evidence>
<feature type="transmembrane region" description="Helical" evidence="6">
    <location>
        <begin position="346"/>
        <end position="372"/>
    </location>
</feature>
<evidence type="ECO:0000256" key="5">
    <source>
        <dbReference type="ARBA" id="ARBA00023136"/>
    </source>
</evidence>
<dbReference type="Proteomes" id="UP000247698">
    <property type="component" value="Unassembled WGS sequence"/>
</dbReference>
<feature type="transmembrane region" description="Helical" evidence="6">
    <location>
        <begin position="305"/>
        <end position="325"/>
    </location>
</feature>
<feature type="transmembrane region" description="Helical" evidence="6">
    <location>
        <begin position="139"/>
        <end position="157"/>
    </location>
</feature>
<dbReference type="InterPro" id="IPR002797">
    <property type="entry name" value="Polysacc_synth"/>
</dbReference>
<feature type="transmembrane region" description="Helical" evidence="6">
    <location>
        <begin position="178"/>
        <end position="197"/>
    </location>
</feature>
<evidence type="ECO:0000256" key="1">
    <source>
        <dbReference type="ARBA" id="ARBA00004651"/>
    </source>
</evidence>
<feature type="transmembrane region" description="Helical" evidence="6">
    <location>
        <begin position="61"/>
        <end position="79"/>
    </location>
</feature>
<organism evidence="7 8">
    <name type="scientific">Lactobacillus melliventris</name>
    <dbReference type="NCBI Taxonomy" id="1218507"/>
    <lineage>
        <taxon>Bacteria</taxon>
        <taxon>Bacillati</taxon>
        <taxon>Bacillota</taxon>
        <taxon>Bacilli</taxon>
        <taxon>Lactobacillales</taxon>
        <taxon>Lactobacillaceae</taxon>
        <taxon>Lactobacillus</taxon>
    </lineage>
</organism>
<dbReference type="InterPro" id="IPR024923">
    <property type="entry name" value="PG_synth_SpoVB"/>
</dbReference>
<comment type="subcellular location">
    <subcellularLocation>
        <location evidence="1">Cell membrane</location>
        <topology evidence="1">Multi-pass membrane protein</topology>
    </subcellularLocation>
</comment>
<evidence type="ECO:0000256" key="4">
    <source>
        <dbReference type="ARBA" id="ARBA00022989"/>
    </source>
</evidence>
<dbReference type="PANTHER" id="PTHR30250">
    <property type="entry name" value="PST FAMILY PREDICTED COLANIC ACID TRANSPORTER"/>
    <property type="match status" value="1"/>
</dbReference>
<evidence type="ECO:0000256" key="6">
    <source>
        <dbReference type="SAM" id="Phobius"/>
    </source>
</evidence>
<keyword evidence="8" id="KW-1185">Reference proteome</keyword>
<feature type="transmembrane region" description="Helical" evidence="6">
    <location>
        <begin position="412"/>
        <end position="431"/>
    </location>
</feature>
<feature type="transmembrane region" description="Helical" evidence="6">
    <location>
        <begin position="203"/>
        <end position="223"/>
    </location>
</feature>
<accession>A0ABX5N470</accession>
<proteinExistence type="predicted"/>
<evidence type="ECO:0000256" key="2">
    <source>
        <dbReference type="ARBA" id="ARBA00022475"/>
    </source>
</evidence>
<keyword evidence="5 6" id="KW-0472">Membrane</keyword>
<protein>
    <submittedName>
        <fullName evidence="7">Transporter</fullName>
    </submittedName>
</protein>
<keyword evidence="3 6" id="KW-0812">Transmembrane</keyword>
<sequence length="547" mass="60606">MKENNLSEQNTQNTFIKGSAWMTFGSITSRILGALYIIPWFYWMSPYGNIANALTARSYNIYSIFILISTAGIPGAVAKQVAKYNALNEYGVGRKLFHRGLILMVFLGIISAAVMYFASPFLASNGSQIDPRQVRVMRSLSYAILIIPVLSIMRGYFQGYEDMMPSAMSQFVEQLARVIWMLLTAYIIMQVQHGNFVDAVVQSNLAAAIGAVFGIAILTWFLLSRRNKLNELVENSNNEIQVSTSALFAEIIAQAIPFIIIDAGIQLFYLVDQYSFHPIISSLVSATNNTIETWYALFALNANKLIMIIVSLASAMAVTTIPLLSAAHTKHDFHAISDQIGNTLDLFLFVMIPASFGMAAISTPIYTIFYGYDKLGSNVLYLSSFTAISLGLFTVLMAILQGLSENGLAIKYLVLGLIIKILMQYPMIYVFKIFGPLIATNLGMLAIIFMAIEHLKINYNFNQDRTRRRFIGITAFSVIMFLLVLAVEKGLDLFLSPASSLQSLVIVFVAVVVGCLFYGFAAIKSNLAQKILGNKIIPILEKLHIRA</sequence>
<name>A0ABX5N470_9LACO</name>
<dbReference type="InterPro" id="IPR050833">
    <property type="entry name" value="Poly_Biosynth_Transport"/>
</dbReference>
<comment type="caution">
    <text evidence="7">The sequence shown here is derived from an EMBL/GenBank/DDBJ whole genome shotgun (WGS) entry which is preliminary data.</text>
</comment>
<dbReference type="PANTHER" id="PTHR30250:SF21">
    <property type="entry name" value="LIPID II FLIPPASE MURJ"/>
    <property type="match status" value="1"/>
</dbReference>
<keyword evidence="2" id="KW-1003">Cell membrane</keyword>
<evidence type="ECO:0000256" key="3">
    <source>
        <dbReference type="ARBA" id="ARBA00022692"/>
    </source>
</evidence>
<dbReference type="PIRSF" id="PIRSF038958">
    <property type="entry name" value="PG_synth_SpoVB"/>
    <property type="match status" value="1"/>
</dbReference>
<reference evidence="7 8" key="1">
    <citation type="submission" date="2018-05" db="EMBL/GenBank/DDBJ databases">
        <title>Reference genomes for bee gut microbiota database.</title>
        <authorList>
            <person name="Ellegaard K.M."/>
        </authorList>
    </citation>
    <scope>NUCLEOTIDE SEQUENCE [LARGE SCALE GENOMIC DNA]</scope>
    <source>
        <strain evidence="7 8">ESL0184</strain>
    </source>
</reference>
<dbReference type="Pfam" id="PF01943">
    <property type="entry name" value="Polysacc_synt"/>
    <property type="match status" value="1"/>
</dbReference>
<dbReference type="EMBL" id="QGLG01000002">
    <property type="protein sequence ID" value="PXY84841.1"/>
    <property type="molecule type" value="Genomic_DNA"/>
</dbReference>
<feature type="transmembrane region" description="Helical" evidence="6">
    <location>
        <begin position="499"/>
        <end position="521"/>
    </location>
</feature>
<feature type="transmembrane region" description="Helical" evidence="6">
    <location>
        <begin position="100"/>
        <end position="119"/>
    </location>
</feature>
<feature type="transmembrane region" description="Helical" evidence="6">
    <location>
        <begin position="244"/>
        <end position="269"/>
    </location>
</feature>
<feature type="transmembrane region" description="Helical" evidence="6">
    <location>
        <begin position="21"/>
        <end position="41"/>
    </location>
</feature>
<feature type="transmembrane region" description="Helical" evidence="6">
    <location>
        <begin position="437"/>
        <end position="457"/>
    </location>
</feature>
<feature type="transmembrane region" description="Helical" evidence="6">
    <location>
        <begin position="469"/>
        <end position="487"/>
    </location>
</feature>
<dbReference type="CDD" id="cd13124">
    <property type="entry name" value="MATE_SpoVB_like"/>
    <property type="match status" value="1"/>
</dbReference>
<evidence type="ECO:0000313" key="7">
    <source>
        <dbReference type="EMBL" id="PXY84841.1"/>
    </source>
</evidence>
<feature type="transmembrane region" description="Helical" evidence="6">
    <location>
        <begin position="378"/>
        <end position="400"/>
    </location>
</feature>
<dbReference type="RefSeq" id="WP_110446319.1">
    <property type="nucleotide sequence ID" value="NZ_QGLG01000002.1"/>
</dbReference>
<keyword evidence="4 6" id="KW-1133">Transmembrane helix</keyword>